<proteinExistence type="predicted"/>
<keyword evidence="4" id="KW-1185">Reference proteome</keyword>
<keyword evidence="2" id="KW-0812">Transmembrane</keyword>
<comment type="caution">
    <text evidence="3">The sequence shown here is derived from an EMBL/GenBank/DDBJ whole genome shotgun (WGS) entry which is preliminary data.</text>
</comment>
<gene>
    <name evidence="3" type="ORF">HK100_010512</name>
</gene>
<name>A0AAD5X6Z0_9FUNG</name>
<dbReference type="AlphaFoldDB" id="A0AAD5X6Z0"/>
<keyword evidence="2" id="KW-1133">Transmembrane helix</keyword>
<feature type="region of interest" description="Disordered" evidence="1">
    <location>
        <begin position="99"/>
        <end position="122"/>
    </location>
</feature>
<evidence type="ECO:0000313" key="4">
    <source>
        <dbReference type="Proteomes" id="UP001211907"/>
    </source>
</evidence>
<keyword evidence="2" id="KW-0472">Membrane</keyword>
<feature type="region of interest" description="Disordered" evidence="1">
    <location>
        <begin position="233"/>
        <end position="259"/>
    </location>
</feature>
<protein>
    <recommendedName>
        <fullName evidence="5">WSC domain-containing protein</fullName>
    </recommendedName>
</protein>
<organism evidence="3 4">
    <name type="scientific">Physocladia obscura</name>
    <dbReference type="NCBI Taxonomy" id="109957"/>
    <lineage>
        <taxon>Eukaryota</taxon>
        <taxon>Fungi</taxon>
        <taxon>Fungi incertae sedis</taxon>
        <taxon>Chytridiomycota</taxon>
        <taxon>Chytridiomycota incertae sedis</taxon>
        <taxon>Chytridiomycetes</taxon>
        <taxon>Chytridiales</taxon>
        <taxon>Chytriomycetaceae</taxon>
        <taxon>Physocladia</taxon>
    </lineage>
</organism>
<dbReference type="Proteomes" id="UP001211907">
    <property type="component" value="Unassembled WGS sequence"/>
</dbReference>
<feature type="transmembrane region" description="Helical" evidence="2">
    <location>
        <begin position="166"/>
        <end position="190"/>
    </location>
</feature>
<sequence>MSLYTGTFVVFTNASGGYASGCQYEGTALKTIEADENVNCGPQCQDSIVTLGCSYFSFIAAGNLGTCYLYGNGTQTLGPYAASSNDVCGYFGSSATPSATTASSPSATTASSPSATIASSPSATTASSLSGILASTSTGRVIASETFTRTDTSSINTSNSSSGSNIGAIVGGIIGAFVVAGFAALGFVWWTRRQNRANQNKKYAGKPSINPPQDQNNKHYQLQLSNAFAVVSTNNSTPAPNGVNSDPRNPSSQDHYPNRQLNFGAVAGTVPNAKFNLFNSINDRNHGDSFTTT</sequence>
<evidence type="ECO:0008006" key="5">
    <source>
        <dbReference type="Google" id="ProtNLM"/>
    </source>
</evidence>
<accession>A0AAD5X6Z0</accession>
<feature type="non-terminal residue" evidence="3">
    <location>
        <position position="293"/>
    </location>
</feature>
<evidence type="ECO:0000256" key="2">
    <source>
        <dbReference type="SAM" id="Phobius"/>
    </source>
</evidence>
<evidence type="ECO:0000256" key="1">
    <source>
        <dbReference type="SAM" id="MobiDB-lite"/>
    </source>
</evidence>
<evidence type="ECO:0000313" key="3">
    <source>
        <dbReference type="EMBL" id="KAJ3079089.1"/>
    </source>
</evidence>
<reference evidence="3" key="1">
    <citation type="submission" date="2020-05" db="EMBL/GenBank/DDBJ databases">
        <title>Phylogenomic resolution of chytrid fungi.</title>
        <authorList>
            <person name="Stajich J.E."/>
            <person name="Amses K."/>
            <person name="Simmons R."/>
            <person name="Seto K."/>
            <person name="Myers J."/>
            <person name="Bonds A."/>
            <person name="Quandt C.A."/>
            <person name="Barry K."/>
            <person name="Liu P."/>
            <person name="Grigoriev I."/>
            <person name="Longcore J.E."/>
            <person name="James T.Y."/>
        </authorList>
    </citation>
    <scope>NUCLEOTIDE SEQUENCE</scope>
    <source>
        <strain evidence="3">JEL0513</strain>
    </source>
</reference>
<dbReference type="EMBL" id="JADGJH010005834">
    <property type="protein sequence ID" value="KAJ3079089.1"/>
    <property type="molecule type" value="Genomic_DNA"/>
</dbReference>